<organism evidence="1 2">
    <name type="scientific">Gossypium stocksii</name>
    <dbReference type="NCBI Taxonomy" id="47602"/>
    <lineage>
        <taxon>Eukaryota</taxon>
        <taxon>Viridiplantae</taxon>
        <taxon>Streptophyta</taxon>
        <taxon>Embryophyta</taxon>
        <taxon>Tracheophyta</taxon>
        <taxon>Spermatophyta</taxon>
        <taxon>Magnoliopsida</taxon>
        <taxon>eudicotyledons</taxon>
        <taxon>Gunneridae</taxon>
        <taxon>Pentapetalae</taxon>
        <taxon>rosids</taxon>
        <taxon>malvids</taxon>
        <taxon>Malvales</taxon>
        <taxon>Malvaceae</taxon>
        <taxon>Malvoideae</taxon>
        <taxon>Gossypium</taxon>
    </lineage>
</organism>
<sequence>MKKGANILIFNMIRHEEQSCYTNQTQKVTWEPSGSIARQQATLTAEGLLWQLLVACFAHPPKPQKSQRLPDSSGADCTPYPISAFLDYRTVVTKPFL</sequence>
<keyword evidence="2" id="KW-1185">Reference proteome</keyword>
<evidence type="ECO:0000313" key="1">
    <source>
        <dbReference type="EMBL" id="KAH1130357.1"/>
    </source>
</evidence>
<name>A0A9D3WJP4_9ROSI</name>
<dbReference type="EMBL" id="JAIQCV010000001">
    <property type="protein sequence ID" value="KAH1130357.1"/>
    <property type="molecule type" value="Genomic_DNA"/>
</dbReference>
<protein>
    <submittedName>
        <fullName evidence="1">Uncharacterized protein</fullName>
    </submittedName>
</protein>
<evidence type="ECO:0000313" key="2">
    <source>
        <dbReference type="Proteomes" id="UP000828251"/>
    </source>
</evidence>
<gene>
    <name evidence="1" type="ORF">J1N35_001735</name>
</gene>
<comment type="caution">
    <text evidence="1">The sequence shown here is derived from an EMBL/GenBank/DDBJ whole genome shotgun (WGS) entry which is preliminary data.</text>
</comment>
<reference evidence="1 2" key="1">
    <citation type="journal article" date="2021" name="Plant Biotechnol. J.">
        <title>Multi-omics assisted identification of the key and species-specific regulatory components of drought-tolerant mechanisms in Gossypium stocksii.</title>
        <authorList>
            <person name="Yu D."/>
            <person name="Ke L."/>
            <person name="Zhang D."/>
            <person name="Wu Y."/>
            <person name="Sun Y."/>
            <person name="Mei J."/>
            <person name="Sun J."/>
            <person name="Sun Y."/>
        </authorList>
    </citation>
    <scope>NUCLEOTIDE SEQUENCE [LARGE SCALE GENOMIC DNA]</scope>
    <source>
        <strain evidence="2">cv. E1</strain>
        <tissue evidence="1">Leaf</tissue>
    </source>
</reference>
<dbReference type="AlphaFoldDB" id="A0A9D3WJP4"/>
<dbReference type="Proteomes" id="UP000828251">
    <property type="component" value="Unassembled WGS sequence"/>
</dbReference>
<accession>A0A9D3WJP4</accession>
<proteinExistence type="predicted"/>